<accession>A0AAV3NHH7</accession>
<keyword evidence="3" id="KW-1185">Reference proteome</keyword>
<dbReference type="GO" id="GO:0003676">
    <property type="term" value="F:nucleic acid binding"/>
    <property type="evidence" value="ECO:0007669"/>
    <property type="project" value="InterPro"/>
</dbReference>
<dbReference type="InterPro" id="IPR036397">
    <property type="entry name" value="RNaseH_sf"/>
</dbReference>
<organism evidence="2 3">
    <name type="scientific">Lithospermum erythrorhizon</name>
    <name type="common">Purple gromwell</name>
    <name type="synonym">Lithospermum officinale var. erythrorhizon</name>
    <dbReference type="NCBI Taxonomy" id="34254"/>
    <lineage>
        <taxon>Eukaryota</taxon>
        <taxon>Viridiplantae</taxon>
        <taxon>Streptophyta</taxon>
        <taxon>Embryophyta</taxon>
        <taxon>Tracheophyta</taxon>
        <taxon>Spermatophyta</taxon>
        <taxon>Magnoliopsida</taxon>
        <taxon>eudicotyledons</taxon>
        <taxon>Gunneridae</taxon>
        <taxon>Pentapetalae</taxon>
        <taxon>asterids</taxon>
        <taxon>lamiids</taxon>
        <taxon>Boraginales</taxon>
        <taxon>Boraginaceae</taxon>
        <taxon>Boraginoideae</taxon>
        <taxon>Lithospermeae</taxon>
        <taxon>Lithospermum</taxon>
    </lineage>
</organism>
<reference evidence="2 3" key="1">
    <citation type="submission" date="2024-01" db="EMBL/GenBank/DDBJ databases">
        <title>The complete chloroplast genome sequence of Lithospermum erythrorhizon: insights into the phylogenetic relationship among Boraginaceae species and the maternal lineages of purple gromwells.</title>
        <authorList>
            <person name="Okada T."/>
            <person name="Watanabe K."/>
        </authorList>
    </citation>
    <scope>NUCLEOTIDE SEQUENCE [LARGE SCALE GENOMIC DNA]</scope>
</reference>
<evidence type="ECO:0000313" key="3">
    <source>
        <dbReference type="Proteomes" id="UP001454036"/>
    </source>
</evidence>
<gene>
    <name evidence="2" type="ORF">LIER_42532</name>
</gene>
<dbReference type="AlphaFoldDB" id="A0AAV3NHH7"/>
<evidence type="ECO:0000259" key="1">
    <source>
        <dbReference type="PROSITE" id="PS50994"/>
    </source>
</evidence>
<dbReference type="EMBL" id="BAABME010029849">
    <property type="protein sequence ID" value="GAA0138413.1"/>
    <property type="molecule type" value="Genomic_DNA"/>
</dbReference>
<proteinExistence type="predicted"/>
<sequence>MIISAFRKDLFSLLGTTLSLSTSYHPQTDEQTEFINRCLESYLRCMTDYKPKAWKKWLDLAQYWYNTSYHQSLKCSPFETLFGFPPPLLTTSSYLSSAHKDAADLVQSRTDHIAQNRMKQYTDRSRTEQEFCVGDFVYLKLQPYRQSSLAIRHQMKLAMRISSSLSDSKGIGEWTVHY</sequence>
<dbReference type="PANTHER" id="PTHR37984">
    <property type="entry name" value="PROTEIN CBG26694"/>
    <property type="match status" value="1"/>
</dbReference>
<name>A0AAV3NHH7_LITER</name>
<dbReference type="Gene3D" id="3.30.420.10">
    <property type="entry name" value="Ribonuclease H-like superfamily/Ribonuclease H"/>
    <property type="match status" value="1"/>
</dbReference>
<evidence type="ECO:0000313" key="2">
    <source>
        <dbReference type="EMBL" id="GAA0138413.1"/>
    </source>
</evidence>
<dbReference type="Proteomes" id="UP001454036">
    <property type="component" value="Unassembled WGS sequence"/>
</dbReference>
<dbReference type="InterPro" id="IPR050951">
    <property type="entry name" value="Retrovirus_Pol_polyprotein"/>
</dbReference>
<feature type="domain" description="Integrase catalytic" evidence="1">
    <location>
        <begin position="1"/>
        <end position="85"/>
    </location>
</feature>
<dbReference type="PROSITE" id="PS50994">
    <property type="entry name" value="INTEGRASE"/>
    <property type="match status" value="1"/>
</dbReference>
<dbReference type="InterPro" id="IPR012337">
    <property type="entry name" value="RNaseH-like_sf"/>
</dbReference>
<dbReference type="PANTHER" id="PTHR37984:SF5">
    <property type="entry name" value="PROTEIN NYNRIN-LIKE"/>
    <property type="match status" value="1"/>
</dbReference>
<dbReference type="SUPFAM" id="SSF53098">
    <property type="entry name" value="Ribonuclease H-like"/>
    <property type="match status" value="1"/>
</dbReference>
<dbReference type="InterPro" id="IPR001584">
    <property type="entry name" value="Integrase_cat-core"/>
</dbReference>
<dbReference type="GO" id="GO:0015074">
    <property type="term" value="P:DNA integration"/>
    <property type="evidence" value="ECO:0007669"/>
    <property type="project" value="InterPro"/>
</dbReference>
<protein>
    <recommendedName>
        <fullName evidence="1">Integrase catalytic domain-containing protein</fullName>
    </recommendedName>
</protein>
<comment type="caution">
    <text evidence="2">The sequence shown here is derived from an EMBL/GenBank/DDBJ whole genome shotgun (WGS) entry which is preliminary data.</text>
</comment>